<dbReference type="EMBL" id="CP013232">
    <property type="protein sequence ID" value="AMO97081.1"/>
    <property type="molecule type" value="Genomic_DNA"/>
</dbReference>
<name>A0A127PI42_9BURK</name>
<sequence length="119" mass="13171">MSYPQKIKTALVLLESTGIARYRYAPPLHRLLWRSGIPVPPPHLASMAFNFLFFSGCFAIAWGAFTWYFLLSPSGAPVAFAVIMAILIGAVFGYGMALYYRHAASKHELFLPDAVKSIS</sequence>
<dbReference type="InterPro" id="IPR045644">
    <property type="entry name" value="DUF6404"/>
</dbReference>
<accession>A0A127PI42</accession>
<dbReference type="RefSeq" id="WP_150118826.1">
    <property type="nucleotide sequence ID" value="NZ_CP013232.1"/>
</dbReference>
<gene>
    <name evidence="2" type="ORF">CFter6_4490</name>
</gene>
<dbReference type="AlphaFoldDB" id="A0A127PI42"/>
<dbReference type="Pfam" id="PF19942">
    <property type="entry name" value="DUF6404"/>
    <property type="match status" value="1"/>
</dbReference>
<protein>
    <submittedName>
        <fullName evidence="2">Putative transmembrane protein</fullName>
    </submittedName>
</protein>
<dbReference type="Proteomes" id="UP000072421">
    <property type="component" value="Chromosome"/>
</dbReference>
<evidence type="ECO:0000313" key="3">
    <source>
        <dbReference type="Proteomes" id="UP000072421"/>
    </source>
</evidence>
<keyword evidence="1 2" id="KW-0812">Transmembrane</keyword>
<evidence type="ECO:0000256" key="1">
    <source>
        <dbReference type="SAM" id="Phobius"/>
    </source>
</evidence>
<dbReference type="PATRIC" id="fig|158899.10.peg.4449"/>
<keyword evidence="1" id="KW-0472">Membrane</keyword>
<reference evidence="2 3" key="1">
    <citation type="submission" date="2015-11" db="EMBL/GenBank/DDBJ databases">
        <title>Exploring the genomic traits of fungus-feeding bacterial genus Collimonas.</title>
        <authorList>
            <person name="Song C."/>
            <person name="Schmidt R."/>
            <person name="de Jager V."/>
            <person name="Krzyzanowska D."/>
            <person name="Jongedijk E."/>
            <person name="Cankar K."/>
            <person name="Beekwilder J."/>
            <person name="van Veen A."/>
            <person name="de Boer W."/>
            <person name="van Veen J.A."/>
            <person name="Garbeva P."/>
        </authorList>
    </citation>
    <scope>NUCLEOTIDE SEQUENCE [LARGE SCALE GENOMIC DNA]</scope>
    <source>
        <strain evidence="2 3">Ter6</strain>
    </source>
</reference>
<dbReference type="OrthoDB" id="7870117at2"/>
<feature type="transmembrane region" description="Helical" evidence="1">
    <location>
        <begin position="51"/>
        <end position="70"/>
    </location>
</feature>
<proteinExistence type="predicted"/>
<organism evidence="2">
    <name type="scientific">Collimonas fungivorans</name>
    <dbReference type="NCBI Taxonomy" id="158899"/>
    <lineage>
        <taxon>Bacteria</taxon>
        <taxon>Pseudomonadati</taxon>
        <taxon>Pseudomonadota</taxon>
        <taxon>Betaproteobacteria</taxon>
        <taxon>Burkholderiales</taxon>
        <taxon>Oxalobacteraceae</taxon>
        <taxon>Collimonas</taxon>
    </lineage>
</organism>
<feature type="transmembrane region" description="Helical" evidence="1">
    <location>
        <begin position="76"/>
        <end position="100"/>
    </location>
</feature>
<keyword evidence="1" id="KW-1133">Transmembrane helix</keyword>
<evidence type="ECO:0000313" key="2">
    <source>
        <dbReference type="EMBL" id="AMO97081.1"/>
    </source>
</evidence>